<feature type="region of interest" description="Disordered" evidence="1">
    <location>
        <begin position="65"/>
        <end position="92"/>
    </location>
</feature>
<organism evidence="2 3">
    <name type="scientific">Streptomyces graminofaciens</name>
    <dbReference type="NCBI Taxonomy" id="68212"/>
    <lineage>
        <taxon>Bacteria</taxon>
        <taxon>Bacillati</taxon>
        <taxon>Actinomycetota</taxon>
        <taxon>Actinomycetes</taxon>
        <taxon>Kitasatosporales</taxon>
        <taxon>Streptomycetaceae</taxon>
        <taxon>Streptomyces</taxon>
    </lineage>
</organism>
<evidence type="ECO:0000313" key="2">
    <source>
        <dbReference type="EMBL" id="BBC35693.1"/>
    </source>
</evidence>
<dbReference type="Proteomes" id="UP001321542">
    <property type="component" value="Chromosome"/>
</dbReference>
<sequence length="92" mass="9541">MPFQLAAASASPEAPRPSAATTAATPADFAIRPMFMLNPVSSQVTSVANHHSNVPVISWAHIVQKGGHRPRTGQSDGTGALGASRLEAGRRL</sequence>
<accession>A0ABN5VQE7</accession>
<evidence type="ECO:0000313" key="3">
    <source>
        <dbReference type="Proteomes" id="UP001321542"/>
    </source>
</evidence>
<proteinExistence type="predicted"/>
<reference evidence="2 3" key="1">
    <citation type="journal article" date="2010" name="ChemBioChem">
        <title>Cloning and characterization of the biosynthetic gene cluster of 16-membered macrolide antibiotic FD-891: involvement of a dual functional cytochrome P450 monooxygenase catalyzing epoxidation and hydroxylation.</title>
        <authorList>
            <person name="Kudo F."/>
            <person name="Motegi A."/>
            <person name="Mizoue K."/>
            <person name="Eguchi T."/>
        </authorList>
    </citation>
    <scope>NUCLEOTIDE SEQUENCE [LARGE SCALE GENOMIC DNA]</scope>
    <source>
        <strain evidence="2 3">A-8890</strain>
    </source>
</reference>
<evidence type="ECO:0000256" key="1">
    <source>
        <dbReference type="SAM" id="MobiDB-lite"/>
    </source>
</evidence>
<reference evidence="2 3" key="2">
    <citation type="journal article" date="2023" name="ChemBioChem">
        <title>Acyltransferase Domain Exchange between Two Independent Type I Polyketide Synthases in the Same Producer Strain of Macrolide Antibiotics.</title>
        <authorList>
            <person name="Kudo F."/>
            <person name="Kishikawa K."/>
            <person name="Tsuboi K."/>
            <person name="Kido T."/>
            <person name="Usui T."/>
            <person name="Hashimoto J."/>
            <person name="Shin-Ya K."/>
            <person name="Miyanaga A."/>
            <person name="Eguchi T."/>
        </authorList>
    </citation>
    <scope>NUCLEOTIDE SEQUENCE [LARGE SCALE GENOMIC DNA]</scope>
    <source>
        <strain evidence="2 3">A-8890</strain>
    </source>
</reference>
<feature type="region of interest" description="Disordered" evidence="1">
    <location>
        <begin position="1"/>
        <end position="23"/>
    </location>
</feature>
<dbReference type="EMBL" id="AP018448">
    <property type="protein sequence ID" value="BBC35693.1"/>
    <property type="molecule type" value="Genomic_DNA"/>
</dbReference>
<protein>
    <submittedName>
        <fullName evidence="2">Uncharacterized protein</fullName>
    </submittedName>
</protein>
<name>A0ABN5VQE7_9ACTN</name>
<gene>
    <name evidence="2" type="ORF">SGFS_069870</name>
</gene>
<keyword evidence="3" id="KW-1185">Reference proteome</keyword>